<evidence type="ECO:0000256" key="1">
    <source>
        <dbReference type="SAM" id="MobiDB-lite"/>
    </source>
</evidence>
<feature type="region of interest" description="Disordered" evidence="1">
    <location>
        <begin position="17"/>
        <end position="75"/>
    </location>
</feature>
<dbReference type="PROSITE" id="PS51257">
    <property type="entry name" value="PROKAR_LIPOPROTEIN"/>
    <property type="match status" value="1"/>
</dbReference>
<feature type="compositionally biased region" description="Polar residues" evidence="1">
    <location>
        <begin position="18"/>
        <end position="27"/>
    </location>
</feature>
<feature type="compositionally biased region" description="Low complexity" evidence="1">
    <location>
        <begin position="28"/>
        <end position="53"/>
    </location>
</feature>
<keyword evidence="3" id="KW-1185">Reference proteome</keyword>
<protein>
    <submittedName>
        <fullName evidence="2">Uncharacterized protein</fullName>
    </submittedName>
</protein>
<dbReference type="Proteomes" id="UP001596481">
    <property type="component" value="Unassembled WGS sequence"/>
</dbReference>
<dbReference type="EMBL" id="JBHTAA010000005">
    <property type="protein sequence ID" value="MFC7204942.1"/>
    <property type="molecule type" value="Genomic_DNA"/>
</dbReference>
<evidence type="ECO:0000313" key="2">
    <source>
        <dbReference type="EMBL" id="MFC7204942.1"/>
    </source>
</evidence>
<evidence type="ECO:0000313" key="3">
    <source>
        <dbReference type="Proteomes" id="UP001596481"/>
    </source>
</evidence>
<feature type="compositionally biased region" description="Acidic residues" evidence="1">
    <location>
        <begin position="58"/>
        <end position="75"/>
    </location>
</feature>
<reference evidence="2 3" key="1">
    <citation type="journal article" date="2019" name="Int. J. Syst. Evol. Microbiol.">
        <title>The Global Catalogue of Microorganisms (GCM) 10K type strain sequencing project: providing services to taxonomists for standard genome sequencing and annotation.</title>
        <authorList>
            <consortium name="The Broad Institute Genomics Platform"/>
            <consortium name="The Broad Institute Genome Sequencing Center for Infectious Disease"/>
            <person name="Wu L."/>
            <person name="Ma J."/>
        </authorList>
    </citation>
    <scope>NUCLEOTIDE SEQUENCE [LARGE SCALE GENOMIC DNA]</scope>
    <source>
        <strain evidence="2 3">DSM 29988</strain>
    </source>
</reference>
<organism evidence="2 3">
    <name type="scientific">Haloferax namakaokahaiae</name>
    <dbReference type="NCBI Taxonomy" id="1748331"/>
    <lineage>
        <taxon>Archaea</taxon>
        <taxon>Methanobacteriati</taxon>
        <taxon>Methanobacteriota</taxon>
        <taxon>Stenosarchaea group</taxon>
        <taxon>Halobacteria</taxon>
        <taxon>Halobacteriales</taxon>
        <taxon>Haloferacaceae</taxon>
        <taxon>Haloferax</taxon>
    </lineage>
</organism>
<dbReference type="RefSeq" id="WP_390225077.1">
    <property type="nucleotide sequence ID" value="NZ_JBHTAA010000005.1"/>
</dbReference>
<sequence length="372" mass="41337">MNRRTYLATAGGVLLAGCTSSEGNPDDTTTTANPTTETTTQTPEQTTETTESPTPTPEETETETQTETTETPDEADQILNRIATTLDKVVVQYAAAAGQNQSFLDLNSTSGFSFDENSEYLYAARKRFNTLDGDLSDEQKQRRSRLRGAYWFLWWTGKTYEQLAEANYRSKNAVSRLYSGEYHQIESRADAIVTATENAAAPFSSLKKDSDAESLDAISELTPEDYETTVSQIETEISRFGTFADQILLLSASMQRLHEGFEEYLGERYDDASGTFYTLFRDFEELNEEFTTVDPTEALERAYEEFACITGALSEGCLLLDEAATAGGNEIAEKQQAAESDAREEFNSCDIVSEEIGSVAEFFDALPEERSY</sequence>
<gene>
    <name evidence="2" type="ORF">ACFQJC_15600</name>
</gene>
<dbReference type="AlphaFoldDB" id="A0ABD5ZIT0"/>
<name>A0ABD5ZIT0_9EURY</name>
<proteinExistence type="predicted"/>
<comment type="caution">
    <text evidence="2">The sequence shown here is derived from an EMBL/GenBank/DDBJ whole genome shotgun (WGS) entry which is preliminary data.</text>
</comment>
<accession>A0ABD5ZIT0</accession>